<evidence type="ECO:0000313" key="1">
    <source>
        <dbReference type="EMBL" id="KAJ8664776.1"/>
    </source>
</evidence>
<name>A0ACC2N191_9HYME</name>
<keyword evidence="2" id="KW-1185">Reference proteome</keyword>
<reference evidence="1" key="1">
    <citation type="submission" date="2023-04" db="EMBL/GenBank/DDBJ databases">
        <title>A chromosome-level genome assembly of the parasitoid wasp Eretmocerus hayati.</title>
        <authorList>
            <person name="Zhong Y."/>
            <person name="Liu S."/>
            <person name="Liu Y."/>
        </authorList>
    </citation>
    <scope>NUCLEOTIDE SEQUENCE</scope>
    <source>
        <strain evidence="1">ZJU_SS_LIU_2023</strain>
    </source>
</reference>
<dbReference type="Proteomes" id="UP001239111">
    <property type="component" value="Chromosome 4"/>
</dbReference>
<evidence type="ECO:0000313" key="2">
    <source>
        <dbReference type="Proteomes" id="UP001239111"/>
    </source>
</evidence>
<accession>A0ACC2N191</accession>
<sequence length="1047" mass="118579">MEVPVKTGLDRPFDGPFKVVNRVSDILFDVEIRGNVKSVSVNLLKPAYIIPEDLEARLATASGLYNHLVISEKDEILKIDTNGNSRILLTNSPHAISLDYDYENDDLYWSDLETRSIRVMDNTSDVKTVRSVTKQKSWLPISIAIESITKKLYVAEKFSDTVRVFDLKEGYQGIVIGTGLIGIRDVELDPYAGYLFVLDEFQIIRTELDGANRGVIYARSNLSNDVLEHFSSPDGFRNEKKKVFQISKTRQSLSISDITVNPKLKRIFWVNTLHQRIESSGYYGEEKMIYFSGKIDIGDTISEASISFLNNTLYWANDLNEKLMKIKKRAGRAIMRNVRFRSLKAIDCTSHRKISNPCAKNNGGCQHLCLLSTTTKSRASCGCKIGYELSQDGKSCDAMQDYLLLSQEDSIRGLSLSKPGEPFTDALNPSRFNLGSAVSIDYDSNNADIFYSSLYPKDQLYQVHQINGYEKVLQPDLHSKNVGHFAYDWASKNLYYFTYYYAGPATLNVMNTANPTHSKILIDSVDGMVSGIVIHPNRGYIYFALTSVGNGNISRMAVDGTGLIELVNLTYPQYKQASFDGLTIDYDEDRLYWVESQSMNGIEWLVRVRNSDLLGQDIQETFFPNLRISKPTAIDVHGSWVYLLLEKKLLRLNKKRPYDSMQTILETTSPSTLSGLKVHSPSTRILADDHPCTAMSRYRSGCQKFCFAVPRNLNIEDKSLKAVCGCSYGQKLAKDGRSCEDNQMFEPPFKPCLEDSYNCERQTVEGCMPDSTKTLHESKSTGSGHHFSYKLPEEWSREFPSCGGHRQSPINIDSGKSLRRKFPPFNFFEYDLIPESMEIVNNGHTAKLKVTWPKEAAPSIYGGPLKDFYRFAEMHFHWGENDNAGSEHRIDNKSYPLEIHLVHFKRSYETLDEALKYEDGVAVVGYFMSVDQDAKQGWSEGLERMMLSISTAGGTPEPGQTLPINPFPVSLFNLDSPVDGYDTYQGSLTTPPCTESVTWFLSRGIKHITSAELDMFRKLQLDNQDSHNYRPLQPLNDRPIYYIDRIL</sequence>
<protein>
    <submittedName>
        <fullName evidence="1">Uncharacterized protein</fullName>
    </submittedName>
</protein>
<comment type="caution">
    <text evidence="1">The sequence shown here is derived from an EMBL/GenBank/DDBJ whole genome shotgun (WGS) entry which is preliminary data.</text>
</comment>
<organism evidence="1 2">
    <name type="scientific">Eretmocerus hayati</name>
    <dbReference type="NCBI Taxonomy" id="131215"/>
    <lineage>
        <taxon>Eukaryota</taxon>
        <taxon>Metazoa</taxon>
        <taxon>Ecdysozoa</taxon>
        <taxon>Arthropoda</taxon>
        <taxon>Hexapoda</taxon>
        <taxon>Insecta</taxon>
        <taxon>Pterygota</taxon>
        <taxon>Neoptera</taxon>
        <taxon>Endopterygota</taxon>
        <taxon>Hymenoptera</taxon>
        <taxon>Apocrita</taxon>
        <taxon>Proctotrupomorpha</taxon>
        <taxon>Chalcidoidea</taxon>
        <taxon>Aphelinidae</taxon>
        <taxon>Aphelininae</taxon>
        <taxon>Eretmocerus</taxon>
    </lineage>
</organism>
<gene>
    <name evidence="1" type="ORF">QAD02_006438</name>
</gene>
<dbReference type="EMBL" id="CM056744">
    <property type="protein sequence ID" value="KAJ8664776.1"/>
    <property type="molecule type" value="Genomic_DNA"/>
</dbReference>
<proteinExistence type="predicted"/>